<evidence type="ECO:0000256" key="1">
    <source>
        <dbReference type="SAM" id="MobiDB-lite"/>
    </source>
</evidence>
<name>A0A4R2T2A3_9PAST</name>
<keyword evidence="4" id="KW-1185">Reference proteome</keyword>
<protein>
    <recommendedName>
        <fullName evidence="5">AsmA-like protein</fullName>
    </recommendedName>
</protein>
<dbReference type="EMBL" id="SLYB01000008">
    <property type="protein sequence ID" value="TCP95511.1"/>
    <property type="molecule type" value="Genomic_DNA"/>
</dbReference>
<accession>A0A4R2T2A3</accession>
<organism evidence="3 4">
    <name type="scientific">Cricetibacter osteomyelitidis</name>
    <dbReference type="NCBI Taxonomy" id="1521931"/>
    <lineage>
        <taxon>Bacteria</taxon>
        <taxon>Pseudomonadati</taxon>
        <taxon>Pseudomonadota</taxon>
        <taxon>Gammaproteobacteria</taxon>
        <taxon>Pasteurellales</taxon>
        <taxon>Pasteurellaceae</taxon>
        <taxon>Cricetibacter</taxon>
    </lineage>
</organism>
<sequence>MNRKAKIMTNLSVITLVLATGAQFYTNHKIDQTLAQFPYHFTDDFAIYVEQVDKDLFTRDLVFSLGTDENNKTEIISTHLTSFPFAAVARSELTASVVRDLNKKLNVTIDQNVIKSQFSVVGDYMQSTMETQFRDITNNTQSLTTDLNFIAKTHFIEIEAALSGFNYDAVTKFHDVKGRYTLQPLGNHSYDLVKADMNAASVDIKDGENNHYKINKLNYQLEKSFNDNEYDLNVFVKSEKINVLADNKEINIDNFAINSQQQGISRDVTFHDELIKLNQETPSFKKALTAGLDYLLDNKKWQFTTKFEALSVQRDTNRLNVGSSDFAVNFSQENAQSANVEFSANVSSAVANKGDETLLQLQKLALNSKSEQLNLAESAVLIQDYFPEQFADTLTSPEKDKDNVKFIKAFEAFAKNYKPTTDSKFSVAQLELSDILVKDLQVTIFENLSQENKIYNNIALNAAQVALSKENVAFNELALTLPLEAEPSLSLQILYLCTQSAYATLCGHNLSAKTAQKWLNDNLAALIFTINNSTISSEIDTYPKASRASKINATFSGKLPMVEKNVKDMLAAKWEAKEFDFSVAIPAKLVANDAEDSEVETTSNFWLWLKGLKRNDGFALKDENYRLHITMQGGKILINGKDPNEIEQPQPTESEPAVQPSEMPTEQ</sequence>
<evidence type="ECO:0000313" key="4">
    <source>
        <dbReference type="Proteomes" id="UP000295763"/>
    </source>
</evidence>
<dbReference type="AlphaFoldDB" id="A0A4R2T2A3"/>
<gene>
    <name evidence="3" type="ORF">EDC44_10812</name>
</gene>
<dbReference type="Proteomes" id="UP000295763">
    <property type="component" value="Unassembled WGS sequence"/>
</dbReference>
<proteinExistence type="predicted"/>
<feature type="region of interest" description="Disordered" evidence="1">
    <location>
        <begin position="638"/>
        <end position="667"/>
    </location>
</feature>
<keyword evidence="2" id="KW-0732">Signal</keyword>
<evidence type="ECO:0000313" key="3">
    <source>
        <dbReference type="EMBL" id="TCP95511.1"/>
    </source>
</evidence>
<comment type="caution">
    <text evidence="3">The sequence shown here is derived from an EMBL/GenBank/DDBJ whole genome shotgun (WGS) entry which is preliminary data.</text>
</comment>
<evidence type="ECO:0008006" key="5">
    <source>
        <dbReference type="Google" id="ProtNLM"/>
    </source>
</evidence>
<feature type="signal peptide" evidence="2">
    <location>
        <begin position="1"/>
        <end position="19"/>
    </location>
</feature>
<evidence type="ECO:0000256" key="2">
    <source>
        <dbReference type="SAM" id="SignalP"/>
    </source>
</evidence>
<feature type="chain" id="PRO_5020311956" description="AsmA-like protein" evidence="2">
    <location>
        <begin position="20"/>
        <end position="667"/>
    </location>
</feature>
<reference evidence="3 4" key="1">
    <citation type="submission" date="2019-03" db="EMBL/GenBank/DDBJ databases">
        <title>Genomic Encyclopedia of Type Strains, Phase IV (KMG-IV): sequencing the most valuable type-strain genomes for metagenomic binning, comparative biology and taxonomic classification.</title>
        <authorList>
            <person name="Goeker M."/>
        </authorList>
    </citation>
    <scope>NUCLEOTIDE SEQUENCE [LARGE SCALE GENOMIC DNA]</scope>
    <source>
        <strain evidence="3 4">DSM 28404</strain>
    </source>
</reference>